<proteinExistence type="predicted"/>
<sequence>MRLVTATDHIAPPVPGDEERYLSIIENQQRAIAFFREQIERMDPDGDALGMDSMPSTGASSKEELKKILDYNSNTIQLLLCRYSNQHQESWFELISRYNFSEHPCEDNNFMLPNIKLDDEISELLGLRDLQRVGTWGRYKVLVDTCDEPRRKNNKRALLIIHCNIHNLESRQENLEHVIGMYFDELKQRGVENVIVYSSNQFQTRHDEQAQRIHQTHCHWSPYSTALFASRVLDEYGDAIALSSPYIISHLLDNNLQFEFDSSLVIDDRGKLEESFRNILSHLDRKDGRG</sequence>
<protein>
    <submittedName>
        <fullName evidence="1">Uncharacterized protein</fullName>
    </submittedName>
</protein>
<dbReference type="EMBL" id="JBGLYH010000014">
    <property type="protein sequence ID" value="MEZ7196521.1"/>
    <property type="molecule type" value="Genomic_DNA"/>
</dbReference>
<gene>
    <name evidence="1" type="ORF">AB6M95_07155</name>
</gene>
<dbReference type="Proteomes" id="UP001568698">
    <property type="component" value="Unassembled WGS sequence"/>
</dbReference>
<evidence type="ECO:0000313" key="1">
    <source>
        <dbReference type="EMBL" id="MEZ7196521.1"/>
    </source>
</evidence>
<dbReference type="RefSeq" id="WP_371386056.1">
    <property type="nucleotide sequence ID" value="NZ_JBGLYH010000014.1"/>
</dbReference>
<reference evidence="1 2" key="1">
    <citation type="submission" date="2024-08" db="EMBL/GenBank/DDBJ databases">
        <title>Sulfate-reducing bacteria isolated from formation water of the oil field in Kazakhstan and description of Pseudodesulfovibrio sp.</title>
        <authorList>
            <person name="Bidzhieva S.K."/>
            <person name="Tourova T.P."/>
            <person name="Grouzdev D.S."/>
            <person name="Beletsky A.V."/>
            <person name="Sokolova D.S."/>
            <person name="Samigullina S.R."/>
            <person name="Poltaraus A.B."/>
            <person name="Avtukh A.N."/>
            <person name="Tereshina V.M."/>
            <person name="Zhaparov N.S."/>
            <person name="Mardanov A.V."/>
            <person name="Nazina T.N."/>
        </authorList>
    </citation>
    <scope>NUCLEOTIDE SEQUENCE [LARGE SCALE GENOMIC DNA]</scope>
    <source>
        <strain evidence="1 2">9FUS</strain>
    </source>
</reference>
<organism evidence="1 2">
    <name type="scientific">Pseudodesulfovibrio karagichevae</name>
    <dbReference type="NCBI Taxonomy" id="3239305"/>
    <lineage>
        <taxon>Bacteria</taxon>
        <taxon>Pseudomonadati</taxon>
        <taxon>Thermodesulfobacteriota</taxon>
        <taxon>Desulfovibrionia</taxon>
        <taxon>Desulfovibrionales</taxon>
        <taxon>Desulfovibrionaceae</taxon>
    </lineage>
</organism>
<comment type="caution">
    <text evidence="1">The sequence shown here is derived from an EMBL/GenBank/DDBJ whole genome shotgun (WGS) entry which is preliminary data.</text>
</comment>
<evidence type="ECO:0000313" key="2">
    <source>
        <dbReference type="Proteomes" id="UP001568698"/>
    </source>
</evidence>
<accession>A0ABV4K0M5</accession>
<keyword evidence="2" id="KW-1185">Reference proteome</keyword>
<name>A0ABV4K0M5_9BACT</name>